<feature type="transmembrane region" description="Helical" evidence="10">
    <location>
        <begin position="344"/>
        <end position="366"/>
    </location>
</feature>
<organism evidence="11 12">
    <name type="scientific">SAR324 cluster bacterium</name>
    <dbReference type="NCBI Taxonomy" id="2024889"/>
    <lineage>
        <taxon>Bacteria</taxon>
        <taxon>Deltaproteobacteria</taxon>
        <taxon>SAR324 cluster</taxon>
    </lineage>
</organism>
<feature type="transmembrane region" description="Helical" evidence="10">
    <location>
        <begin position="447"/>
        <end position="473"/>
    </location>
</feature>
<feature type="transmembrane region" description="Helical" evidence="10">
    <location>
        <begin position="196"/>
        <end position="218"/>
    </location>
</feature>
<feature type="transmembrane region" description="Helical" evidence="10">
    <location>
        <begin position="16"/>
        <end position="37"/>
    </location>
</feature>
<evidence type="ECO:0000256" key="2">
    <source>
        <dbReference type="ARBA" id="ARBA00010441"/>
    </source>
</evidence>
<dbReference type="InterPro" id="IPR000462">
    <property type="entry name" value="CDP-OH_P_trans"/>
</dbReference>
<feature type="transmembrane region" description="Helical" evidence="10">
    <location>
        <begin position="43"/>
        <end position="64"/>
    </location>
</feature>
<evidence type="ECO:0000256" key="4">
    <source>
        <dbReference type="ARBA" id="ARBA00022692"/>
    </source>
</evidence>
<protein>
    <submittedName>
        <fullName evidence="11">CDP-alcohol phosphatidyltransferase</fullName>
    </submittedName>
</protein>
<keyword evidence="9" id="KW-1208">Phospholipid metabolism</keyword>
<keyword evidence="8" id="KW-0594">Phospholipid biosynthesis</keyword>
<evidence type="ECO:0000256" key="3">
    <source>
        <dbReference type="ARBA" id="ARBA00022516"/>
    </source>
</evidence>
<comment type="subcellular location">
    <subcellularLocation>
        <location evidence="1">Membrane</location>
        <topology evidence="1">Multi-pass membrane protein</topology>
    </subcellularLocation>
</comment>
<evidence type="ECO:0000313" key="11">
    <source>
        <dbReference type="EMBL" id="MAH63742.1"/>
    </source>
</evidence>
<feature type="transmembrane region" description="Helical" evidence="10">
    <location>
        <begin position="239"/>
        <end position="263"/>
    </location>
</feature>
<proteinExistence type="inferred from homology"/>
<feature type="transmembrane region" description="Helical" evidence="10">
    <location>
        <begin position="158"/>
        <end position="176"/>
    </location>
</feature>
<dbReference type="Pfam" id="PF01066">
    <property type="entry name" value="CDP-OH_P_transf"/>
    <property type="match status" value="2"/>
</dbReference>
<dbReference type="Gene3D" id="1.20.120.1760">
    <property type="match status" value="2"/>
</dbReference>
<dbReference type="Proteomes" id="UP000226525">
    <property type="component" value="Unassembled WGS sequence"/>
</dbReference>
<evidence type="ECO:0000313" key="12">
    <source>
        <dbReference type="Proteomes" id="UP000226525"/>
    </source>
</evidence>
<keyword evidence="3" id="KW-0444">Lipid biosynthesis</keyword>
<dbReference type="PANTHER" id="PTHR14269:SF61">
    <property type="entry name" value="CDP-DIACYLGLYCEROL--SERINE O-PHOSPHATIDYLTRANSFERASE"/>
    <property type="match status" value="1"/>
</dbReference>
<comment type="similarity">
    <text evidence="2">Belongs to the CDP-alcohol phosphatidyltransferase class-I family.</text>
</comment>
<dbReference type="GO" id="GO:0016780">
    <property type="term" value="F:phosphotransferase activity, for other substituted phosphate groups"/>
    <property type="evidence" value="ECO:0007669"/>
    <property type="project" value="InterPro"/>
</dbReference>
<name>A0A2D6YKT9_9DELT</name>
<keyword evidence="5 10" id="KW-1133">Transmembrane helix</keyword>
<evidence type="ECO:0000256" key="7">
    <source>
        <dbReference type="ARBA" id="ARBA00023136"/>
    </source>
</evidence>
<dbReference type="GO" id="GO:0008654">
    <property type="term" value="P:phospholipid biosynthetic process"/>
    <property type="evidence" value="ECO:0007669"/>
    <property type="project" value="UniProtKB-KW"/>
</dbReference>
<gene>
    <name evidence="11" type="ORF">CMN54_09920</name>
</gene>
<evidence type="ECO:0000256" key="1">
    <source>
        <dbReference type="ARBA" id="ARBA00004141"/>
    </source>
</evidence>
<feature type="transmembrane region" description="Helical" evidence="10">
    <location>
        <begin position="85"/>
        <end position="102"/>
    </location>
</feature>
<evidence type="ECO:0000256" key="6">
    <source>
        <dbReference type="ARBA" id="ARBA00023098"/>
    </source>
</evidence>
<evidence type="ECO:0000256" key="10">
    <source>
        <dbReference type="SAM" id="Phobius"/>
    </source>
</evidence>
<sequence length="496" mass="55332">MNSSTSSPIPSRITTLLVYGRAPLALAGLICAILTMILRNPSLYFLGMACLVVAMVFDLVDGWFAARFQPHHKLAELAERLMDKLVYSLIFPLVAFGMMWRFHHLPESSPNQHLELFHAMFVLLLAIIVLMRDHFAHFMLGFAQTHGEAPGMRELSRLRTMVATPVGAFLYGYAFYIPEAAEVLPNWLNQIGGLSLQTMMVLEVFFLIINFGSIASYCRKYGTFCLDDLCLGDVKLRRRILSTLPNSLTVMNALMGLLAIWFAQQQEMHQAYLILVGAAFFDKLDGALARKLGLIQPPDPQKKRNITTGGILDDISDGVSFCLAPAIIFYILMDRIDHPGMQVLPYSLIAIVYAVAGIARLVAFTLDTTPTPGFFKGIPSPGAALLVTAPFIMLEQARFSESSSLLIWVYLCSGMMVLCSLLMNFYKIRYIHAGRYFNKNLWMGRATGLILVVFAFTDFFGYVAFIYMLGYAISPILIGKNSLEVSNQESHNPAHN</sequence>
<dbReference type="AlphaFoldDB" id="A0A2D6YKT9"/>
<comment type="caution">
    <text evidence="11">The sequence shown here is derived from an EMBL/GenBank/DDBJ whole genome shotgun (WGS) entry which is preliminary data.</text>
</comment>
<keyword evidence="4 10" id="KW-0812">Transmembrane</keyword>
<feature type="transmembrane region" description="Helical" evidence="10">
    <location>
        <begin position="310"/>
        <end position="332"/>
    </location>
</feature>
<keyword evidence="7 10" id="KW-0472">Membrane</keyword>
<dbReference type="EMBL" id="NZEX01000110">
    <property type="protein sequence ID" value="MAH63742.1"/>
    <property type="molecule type" value="Genomic_DNA"/>
</dbReference>
<keyword evidence="11" id="KW-0808">Transferase</keyword>
<dbReference type="InterPro" id="IPR043130">
    <property type="entry name" value="CDP-OH_PTrfase_TM_dom"/>
</dbReference>
<feature type="transmembrane region" description="Helical" evidence="10">
    <location>
        <begin position="405"/>
        <end position="426"/>
    </location>
</feature>
<evidence type="ECO:0000256" key="9">
    <source>
        <dbReference type="ARBA" id="ARBA00023264"/>
    </source>
</evidence>
<evidence type="ECO:0000256" key="8">
    <source>
        <dbReference type="ARBA" id="ARBA00023209"/>
    </source>
</evidence>
<feature type="transmembrane region" description="Helical" evidence="10">
    <location>
        <begin position="114"/>
        <end position="131"/>
    </location>
</feature>
<dbReference type="GO" id="GO:0016020">
    <property type="term" value="C:membrane"/>
    <property type="evidence" value="ECO:0007669"/>
    <property type="project" value="UniProtKB-SubCell"/>
</dbReference>
<accession>A0A2D6YKT9</accession>
<keyword evidence="6" id="KW-0443">Lipid metabolism</keyword>
<dbReference type="InterPro" id="IPR050324">
    <property type="entry name" value="CDP-alcohol_PTase-I"/>
</dbReference>
<evidence type="ECO:0000256" key="5">
    <source>
        <dbReference type="ARBA" id="ARBA00022989"/>
    </source>
</evidence>
<reference evidence="12" key="1">
    <citation type="submission" date="2017-09" db="EMBL/GenBank/DDBJ databases">
        <title>The Reconstruction of 2,631 Draft Metagenome-Assembled Genomes from the Global Oceans.</title>
        <authorList>
            <person name="Tully B.J."/>
            <person name="Graham E.D."/>
            <person name="Heidelberg J.F."/>
        </authorList>
    </citation>
    <scope>NUCLEOTIDE SEQUENCE [LARGE SCALE GENOMIC DNA]</scope>
</reference>
<dbReference type="PANTHER" id="PTHR14269">
    <property type="entry name" value="CDP-DIACYLGLYCEROL--GLYCEROL-3-PHOSPHATE 3-PHOSPHATIDYLTRANSFERASE-RELATED"/>
    <property type="match status" value="1"/>
</dbReference>